<feature type="transmembrane region" description="Helical" evidence="1">
    <location>
        <begin position="234"/>
        <end position="251"/>
    </location>
</feature>
<proteinExistence type="predicted"/>
<sequence>MNSTSPLMKMDTEKGLKHWPSWIGYMAVVWSLLYGAMHLYWLIRGEGYPFKNDSLGLFSALVTYLPARVGGIVFVILGLLGIGIGIAMQKSWGRMLPRWLFLTYAWVFAAALLLFIPDISLIAAMAYAFMFKFAFNWQMFNQIVCIIGALLWISTAVVYYRRTRNACEYCGRTEHDKPSLLLRWGRWITIIAALAPLPYALTRFAWALNIPLGVDAQFLRDFSNINPMANITEWVFGSVCIGGGILTLGLIQKWGEVFPRWFPFIGGKRVPILLAVIPASIVAIAVTAAGLVFTFSFFAVTFHLMPADDILLSSIGGAIGPMLFWVPWGITLGLATIAYYYRRRGRCLHCGNDHNA</sequence>
<organism evidence="2 3">
    <name type="scientific">Neobacillus rhizosphaerae</name>
    <dbReference type="NCBI Taxonomy" id="2880965"/>
    <lineage>
        <taxon>Bacteria</taxon>
        <taxon>Bacillati</taxon>
        <taxon>Bacillota</taxon>
        <taxon>Bacilli</taxon>
        <taxon>Bacillales</taxon>
        <taxon>Bacillaceae</taxon>
        <taxon>Neobacillus</taxon>
    </lineage>
</organism>
<evidence type="ECO:0008006" key="4">
    <source>
        <dbReference type="Google" id="ProtNLM"/>
    </source>
</evidence>
<keyword evidence="3" id="KW-1185">Reference proteome</keyword>
<feature type="transmembrane region" description="Helical" evidence="1">
    <location>
        <begin position="139"/>
        <end position="160"/>
    </location>
</feature>
<name>A0ABM9EVP7_9BACI</name>
<feature type="transmembrane region" description="Helical" evidence="1">
    <location>
        <begin position="322"/>
        <end position="341"/>
    </location>
</feature>
<dbReference type="RefSeq" id="WP_248737019.1">
    <property type="nucleotide sequence ID" value="NZ_CALBWS010000032.1"/>
</dbReference>
<evidence type="ECO:0000256" key="1">
    <source>
        <dbReference type="SAM" id="Phobius"/>
    </source>
</evidence>
<protein>
    <recommendedName>
        <fullName evidence="4">DUF3995 domain-containing protein</fullName>
    </recommendedName>
</protein>
<comment type="caution">
    <text evidence="2">The sequence shown here is derived from an EMBL/GenBank/DDBJ whole genome shotgun (WGS) entry which is preliminary data.</text>
</comment>
<gene>
    <name evidence="2" type="ORF">BACCIP111895_03971</name>
</gene>
<feature type="transmembrane region" description="Helical" evidence="1">
    <location>
        <begin position="272"/>
        <end position="302"/>
    </location>
</feature>
<feature type="transmembrane region" description="Helical" evidence="1">
    <location>
        <begin position="99"/>
        <end position="127"/>
    </location>
</feature>
<accession>A0ABM9EVP7</accession>
<feature type="transmembrane region" description="Helical" evidence="1">
    <location>
        <begin position="63"/>
        <end position="87"/>
    </location>
</feature>
<evidence type="ECO:0000313" key="2">
    <source>
        <dbReference type="EMBL" id="CAH2716783.1"/>
    </source>
</evidence>
<dbReference type="Proteomes" id="UP000838308">
    <property type="component" value="Unassembled WGS sequence"/>
</dbReference>
<feature type="transmembrane region" description="Helical" evidence="1">
    <location>
        <begin position="21"/>
        <end position="43"/>
    </location>
</feature>
<reference evidence="2" key="1">
    <citation type="submission" date="2022-04" db="EMBL/GenBank/DDBJ databases">
        <authorList>
            <person name="Criscuolo A."/>
        </authorList>
    </citation>
    <scope>NUCLEOTIDE SEQUENCE</scope>
    <source>
        <strain evidence="2">CIP111895</strain>
    </source>
</reference>
<dbReference type="EMBL" id="CALBWS010000032">
    <property type="protein sequence ID" value="CAH2716783.1"/>
    <property type="molecule type" value="Genomic_DNA"/>
</dbReference>
<keyword evidence="1" id="KW-1133">Transmembrane helix</keyword>
<evidence type="ECO:0000313" key="3">
    <source>
        <dbReference type="Proteomes" id="UP000838308"/>
    </source>
</evidence>
<keyword evidence="1" id="KW-0472">Membrane</keyword>
<feature type="transmembrane region" description="Helical" evidence="1">
    <location>
        <begin position="181"/>
        <end position="201"/>
    </location>
</feature>
<keyword evidence="1" id="KW-0812">Transmembrane</keyword>